<dbReference type="InterPro" id="IPR054722">
    <property type="entry name" value="PolX-like_BBD"/>
</dbReference>
<accession>A0ABR0U0M8</accession>
<dbReference type="PANTHER" id="PTHR34222:SF99">
    <property type="entry name" value="PROTEIN, PUTATIVE-RELATED"/>
    <property type="match status" value="1"/>
</dbReference>
<proteinExistence type="predicted"/>
<name>A0ABR0U0M8_REHGL</name>
<evidence type="ECO:0000259" key="1">
    <source>
        <dbReference type="Pfam" id="PF22936"/>
    </source>
</evidence>
<dbReference type="Proteomes" id="UP001318860">
    <property type="component" value="Unassembled WGS sequence"/>
</dbReference>
<comment type="caution">
    <text evidence="2">The sequence shown here is derived from an EMBL/GenBank/DDBJ whole genome shotgun (WGS) entry which is preliminary data.</text>
</comment>
<protein>
    <recommendedName>
        <fullName evidence="1">Retrovirus-related Pol polyprotein from transposon TNT 1-94-like beta-barrel domain-containing protein</fullName>
    </recommendedName>
</protein>
<reference evidence="2 3" key="1">
    <citation type="journal article" date="2021" name="Comput. Struct. Biotechnol. J.">
        <title>De novo genome assembly of the potent medicinal plant Rehmannia glutinosa using nanopore technology.</title>
        <authorList>
            <person name="Ma L."/>
            <person name="Dong C."/>
            <person name="Song C."/>
            <person name="Wang X."/>
            <person name="Zheng X."/>
            <person name="Niu Y."/>
            <person name="Chen S."/>
            <person name="Feng W."/>
        </authorList>
    </citation>
    <scope>NUCLEOTIDE SEQUENCE [LARGE SCALE GENOMIC DNA]</scope>
    <source>
        <strain evidence="2">DH-2019</strain>
    </source>
</reference>
<gene>
    <name evidence="2" type="ORF">DH2020_008330</name>
</gene>
<evidence type="ECO:0000313" key="2">
    <source>
        <dbReference type="EMBL" id="KAK6116061.1"/>
    </source>
</evidence>
<sequence>MGLSRFRARISAEVGPGTFLGLIPLMGVATHSLRLVGSNFGRGGNKSVQGTHVYGRGQGQPRRTKEEKAKLVCEHCGYNGHEMKECFKLHGYPDWYKELKDQRSGQSINMVEGCEANTVKQQAVEEHKKGDVPDFSTIIQKEIAKYMSRLSNTNAGDIHTFSHFADYSGTKHKTHFALSLLSSLDKDCWIVDTGASRYIGSFPDLVTQSKLLLSPVTVHFPDGTSVPMTHSGNVQLSSAITLNHVLIVPSFKYNLLSVSQFLEGNQIECVFSQGKCWLQDPKGGGVKAVGKAVAGLYIFEAAEFGGSCSSNGVADTLKIWHRRLGHSSLTCLEHIDTLDDNFHEQHEPPARSPAVEVLGKGHRVKHQPGWLKDYVTNSVHFEEFPLLQSPPQNLMAYPLHFSSLFDLLNS</sequence>
<feature type="domain" description="Retrovirus-related Pol polyprotein from transposon TNT 1-94-like beta-barrel" evidence="1">
    <location>
        <begin position="189"/>
        <end position="263"/>
    </location>
</feature>
<dbReference type="PANTHER" id="PTHR34222">
    <property type="entry name" value="GAG_PRE-INTEGRS DOMAIN-CONTAINING PROTEIN"/>
    <property type="match status" value="1"/>
</dbReference>
<keyword evidence="3" id="KW-1185">Reference proteome</keyword>
<dbReference type="Pfam" id="PF22936">
    <property type="entry name" value="Pol_BBD"/>
    <property type="match status" value="1"/>
</dbReference>
<dbReference type="EMBL" id="JABTTQ020003506">
    <property type="protein sequence ID" value="KAK6116061.1"/>
    <property type="molecule type" value="Genomic_DNA"/>
</dbReference>
<evidence type="ECO:0000313" key="3">
    <source>
        <dbReference type="Proteomes" id="UP001318860"/>
    </source>
</evidence>
<organism evidence="2 3">
    <name type="scientific">Rehmannia glutinosa</name>
    <name type="common">Chinese foxglove</name>
    <dbReference type="NCBI Taxonomy" id="99300"/>
    <lineage>
        <taxon>Eukaryota</taxon>
        <taxon>Viridiplantae</taxon>
        <taxon>Streptophyta</taxon>
        <taxon>Embryophyta</taxon>
        <taxon>Tracheophyta</taxon>
        <taxon>Spermatophyta</taxon>
        <taxon>Magnoliopsida</taxon>
        <taxon>eudicotyledons</taxon>
        <taxon>Gunneridae</taxon>
        <taxon>Pentapetalae</taxon>
        <taxon>asterids</taxon>
        <taxon>lamiids</taxon>
        <taxon>Lamiales</taxon>
        <taxon>Orobanchaceae</taxon>
        <taxon>Rehmannieae</taxon>
        <taxon>Rehmannia</taxon>
    </lineage>
</organism>